<keyword evidence="1" id="KW-1133">Transmembrane helix</keyword>
<protein>
    <submittedName>
        <fullName evidence="2">NADH dehydrogenase subunit 6</fullName>
    </submittedName>
</protein>
<feature type="transmembrane region" description="Helical" evidence="1">
    <location>
        <begin position="148"/>
        <end position="173"/>
    </location>
</feature>
<geneLocation type="mitochondrion" evidence="2"/>
<gene>
    <name evidence="2" type="primary">nad6</name>
</gene>
<feature type="transmembrane region" description="Helical" evidence="1">
    <location>
        <begin position="53"/>
        <end position="74"/>
    </location>
</feature>
<evidence type="ECO:0000313" key="2">
    <source>
        <dbReference type="EMBL" id="UZT67498.1"/>
    </source>
</evidence>
<dbReference type="EMBL" id="OM677827">
    <property type="protein sequence ID" value="UZT67498.1"/>
    <property type="molecule type" value="Genomic_DNA"/>
</dbReference>
<feature type="transmembrane region" description="Helical" evidence="1">
    <location>
        <begin position="29"/>
        <end position="47"/>
    </location>
</feature>
<dbReference type="AlphaFoldDB" id="A0A9E8G7B8"/>
<proteinExistence type="predicted"/>
<feature type="transmembrane region" description="Helical" evidence="1">
    <location>
        <begin position="6"/>
        <end position="22"/>
    </location>
</feature>
<reference evidence="2" key="1">
    <citation type="journal article" date="2022" name="Genes (Basel)">
        <title>Novel Gene Rearrangements in the Mitochondrial Genomes of Cynipoid Wasps (Hymenoptera: Cynipoidea).</title>
        <authorList>
            <person name="Shu X."/>
            <person name="Li Z."/>
            <person name="Yuan R."/>
            <person name="Tang P."/>
            <person name="Chen X."/>
        </authorList>
    </citation>
    <scope>NUCLEOTIDE SEQUENCE</scope>
</reference>
<name>A0A9E8G7B8_9HYME</name>
<keyword evidence="1" id="KW-0472">Membrane</keyword>
<keyword evidence="1" id="KW-0812">Transmembrane</keyword>
<reference evidence="2" key="2">
    <citation type="submission" date="2022-02" db="EMBL/GenBank/DDBJ databases">
        <authorList>
            <person name="Shu X.H."/>
            <person name="Li Z.K."/>
            <person name="Tang P."/>
            <person name="Chen X.X."/>
        </authorList>
    </citation>
    <scope>NUCLEOTIDE SEQUENCE</scope>
</reference>
<evidence type="ECO:0000256" key="1">
    <source>
        <dbReference type="SAM" id="Phobius"/>
    </source>
</evidence>
<organism evidence="2">
    <name type="scientific">Trybliographa sp. ZJUH 20220008</name>
    <dbReference type="NCBI Taxonomy" id="2943454"/>
    <lineage>
        <taxon>Eukaryota</taxon>
        <taxon>Metazoa</taxon>
        <taxon>Ecdysozoa</taxon>
        <taxon>Arthropoda</taxon>
        <taxon>Hexapoda</taxon>
        <taxon>Insecta</taxon>
        <taxon>Pterygota</taxon>
        <taxon>Neoptera</taxon>
        <taxon>Endopterygota</taxon>
        <taxon>Hymenoptera</taxon>
        <taxon>Apocrita</taxon>
        <taxon>Proctotrupomorpha</taxon>
        <taxon>Cynipoidea</taxon>
        <taxon>Figitidae</taxon>
        <taxon>Eucoilinae</taxon>
        <taxon>Trybliographa</taxon>
    </lineage>
</organism>
<keyword evidence="2" id="KW-0496">Mitochondrion</keyword>
<sequence length="182" mass="21437">MFYLHYILLIIFIMLLLIPGNFKGVHPLMMGSVMLSVSIVVSLNMNIFNKSSIYSMIMYLIVIGGFLILFLYFNSFAINNKVMFSMGVNVLYLYKCFMLMMLFFLVFIKINNFNMLIFINNKILETLNLLGMINLKNNKDLNLVYFKFSVLVMFGMFYLLYVLILVVKILFFYNPKSIRQML</sequence>
<feature type="transmembrane region" description="Helical" evidence="1">
    <location>
        <begin position="86"/>
        <end position="108"/>
    </location>
</feature>
<accession>A0A9E8G7B8</accession>